<dbReference type="EC" id="2.7.11.17" evidence="1"/>
<name>A0ACC2S6E5_9FUNG</name>
<evidence type="ECO:0000313" key="2">
    <source>
        <dbReference type="Proteomes" id="UP001165960"/>
    </source>
</evidence>
<sequence length="344" mass="38254">MMPSTVKTIPCKYKTSRTLGQGSYAVVKEAIEIETGKHYAAKVLNKTLLRGREHLIRNEIDILRKISLGHPNIVSMVDCFETANNLYIITDLASGGELFDRIYEQGSFFERDAAKLIYTVVDALKYLHDNGIVHRDLKPENLLFLTPTEDSPLLIADFGLSKVIGPQTGDLLNTTCGTPNYMAPETFAKGGYGKPVDMWAIGVITFLLLSGYPPFNVSDDLLDFTPIINAKYSFVPEVSWKGVSDTGKDFIKKLLMKNPSERMTAGDALEHPWLAEFNAGSQSGDETDTEPTNLLPAIRENFNARKTFRKMVGLVRVINKVRLAGQESLHLPTDEDISQIQVIP</sequence>
<organism evidence="1 2">
    <name type="scientific">Entomophthora muscae</name>
    <dbReference type="NCBI Taxonomy" id="34485"/>
    <lineage>
        <taxon>Eukaryota</taxon>
        <taxon>Fungi</taxon>
        <taxon>Fungi incertae sedis</taxon>
        <taxon>Zoopagomycota</taxon>
        <taxon>Entomophthoromycotina</taxon>
        <taxon>Entomophthoromycetes</taxon>
        <taxon>Entomophthorales</taxon>
        <taxon>Entomophthoraceae</taxon>
        <taxon>Entomophthora</taxon>
    </lineage>
</organism>
<keyword evidence="2" id="KW-1185">Reference proteome</keyword>
<keyword evidence="1" id="KW-0808">Transferase</keyword>
<keyword evidence="1" id="KW-0418">Kinase</keyword>
<proteinExistence type="predicted"/>
<accession>A0ACC2S6E5</accession>
<dbReference type="EMBL" id="QTSX02005758">
    <property type="protein sequence ID" value="KAJ9057880.1"/>
    <property type="molecule type" value="Genomic_DNA"/>
</dbReference>
<gene>
    <name evidence="1" type="primary">cmk1_4</name>
    <name evidence="1" type="ORF">DSO57_1018202</name>
</gene>
<protein>
    <submittedName>
        <fullName evidence="1">Calcium/calmodulin-dependent protein kinase type I</fullName>
        <ecNumber evidence="1">2.7.11.17</ecNumber>
    </submittedName>
</protein>
<evidence type="ECO:0000313" key="1">
    <source>
        <dbReference type="EMBL" id="KAJ9057880.1"/>
    </source>
</evidence>
<dbReference type="Proteomes" id="UP001165960">
    <property type="component" value="Unassembled WGS sequence"/>
</dbReference>
<comment type="caution">
    <text evidence="1">The sequence shown here is derived from an EMBL/GenBank/DDBJ whole genome shotgun (WGS) entry which is preliminary data.</text>
</comment>
<reference evidence="1" key="1">
    <citation type="submission" date="2022-04" db="EMBL/GenBank/DDBJ databases">
        <title>Genome of the entomopathogenic fungus Entomophthora muscae.</title>
        <authorList>
            <person name="Elya C."/>
            <person name="Lovett B.R."/>
            <person name="Lee E."/>
            <person name="Macias A.M."/>
            <person name="Hajek A.E."/>
            <person name="De Bivort B.L."/>
            <person name="Kasson M.T."/>
            <person name="De Fine Licht H.H."/>
            <person name="Stajich J.E."/>
        </authorList>
    </citation>
    <scope>NUCLEOTIDE SEQUENCE</scope>
    <source>
        <strain evidence="1">Berkeley</strain>
    </source>
</reference>